<dbReference type="InterPro" id="IPR013861">
    <property type="entry name" value="TMEM115/Pdh1/Rbl19"/>
</dbReference>
<keyword evidence="2 5" id="KW-0812">Transmembrane</keyword>
<feature type="transmembrane region" description="Helical" evidence="5">
    <location>
        <begin position="64"/>
        <end position="90"/>
    </location>
</feature>
<proteinExistence type="predicted"/>
<comment type="caution">
    <text evidence="6">The sequence shown here is derived from an EMBL/GenBank/DDBJ whole genome shotgun (WGS) entry which is preliminary data.</text>
</comment>
<keyword evidence="7" id="KW-1185">Reference proteome</keyword>
<keyword evidence="3 5" id="KW-1133">Transmembrane helix</keyword>
<dbReference type="EMBL" id="CAMKVN010000105">
    <property type="protein sequence ID" value="CAI2163677.1"/>
    <property type="molecule type" value="Genomic_DNA"/>
</dbReference>
<feature type="transmembrane region" description="Helical" evidence="5">
    <location>
        <begin position="195"/>
        <end position="214"/>
    </location>
</feature>
<dbReference type="GO" id="GO:0006890">
    <property type="term" value="P:retrograde vesicle-mediated transport, Golgi to endoplasmic reticulum"/>
    <property type="evidence" value="ECO:0007669"/>
    <property type="project" value="InterPro"/>
</dbReference>
<comment type="subcellular location">
    <subcellularLocation>
        <location evidence="1">Membrane</location>
        <topology evidence="1">Multi-pass membrane protein</topology>
    </subcellularLocation>
</comment>
<dbReference type="SMART" id="SM01160">
    <property type="entry name" value="DUF1751"/>
    <property type="match status" value="1"/>
</dbReference>
<dbReference type="Gene3D" id="1.20.1540.10">
    <property type="entry name" value="Rhomboid-like"/>
    <property type="match status" value="1"/>
</dbReference>
<dbReference type="PANTHER" id="PTHR13377:SF3">
    <property type="entry name" value="TRANSMEMBRANE PROTEIN 115"/>
    <property type="match status" value="1"/>
</dbReference>
<organism evidence="6 7">
    <name type="scientific">Funneliformis geosporum</name>
    <dbReference type="NCBI Taxonomy" id="1117311"/>
    <lineage>
        <taxon>Eukaryota</taxon>
        <taxon>Fungi</taxon>
        <taxon>Fungi incertae sedis</taxon>
        <taxon>Mucoromycota</taxon>
        <taxon>Glomeromycotina</taxon>
        <taxon>Glomeromycetes</taxon>
        <taxon>Glomerales</taxon>
        <taxon>Glomeraceae</taxon>
        <taxon>Funneliformis</taxon>
    </lineage>
</organism>
<dbReference type="Pfam" id="PF08551">
    <property type="entry name" value="DUF1751"/>
    <property type="match status" value="1"/>
</dbReference>
<feature type="transmembrane region" description="Helical" evidence="5">
    <location>
        <begin position="156"/>
        <end position="175"/>
    </location>
</feature>
<evidence type="ECO:0000313" key="7">
    <source>
        <dbReference type="Proteomes" id="UP001153678"/>
    </source>
</evidence>
<dbReference type="OrthoDB" id="73612at2759"/>
<dbReference type="PANTHER" id="PTHR13377">
    <property type="entry name" value="PLACENTAL PROTEIN 6"/>
    <property type="match status" value="1"/>
</dbReference>
<keyword evidence="4 5" id="KW-0472">Membrane</keyword>
<dbReference type="Proteomes" id="UP001153678">
    <property type="component" value="Unassembled WGS sequence"/>
</dbReference>
<sequence>MPNLRTTFTNIPQTSKAIVFIIICSSGLGALQSVKQWLNIGHSFPSSASQGLAVVPNSALWECWTFITASFYETNLTSFIGSVLTILGIGKYLERAWGSRDFLIFIAIVMIGTNISVFLTYLCEYAITGYVSYFGFLVGLKQLIPEHLLKPVKGLSLLFYGSFISWVYLRFFKYQDGLIGDRSETFSMASFFPEFIQPVVKIISTIVFNILVMLKCCKPISKRRFAIDLENLPTTYIPTMPGSQRAEAERRRALALKALDARLHKQNYEPTSPPPFTTSLSSYTASTFTASPPNSSSNNINGTTIANTDSLHIKSIQPNDVLFDAKDHLKQDL</sequence>
<evidence type="ECO:0000256" key="1">
    <source>
        <dbReference type="ARBA" id="ARBA00004141"/>
    </source>
</evidence>
<feature type="transmembrane region" description="Helical" evidence="5">
    <location>
        <begin position="102"/>
        <end position="121"/>
    </location>
</feature>
<evidence type="ECO:0000313" key="6">
    <source>
        <dbReference type="EMBL" id="CAI2163677.1"/>
    </source>
</evidence>
<dbReference type="GO" id="GO:0005794">
    <property type="term" value="C:Golgi apparatus"/>
    <property type="evidence" value="ECO:0007669"/>
    <property type="project" value="TreeGrafter"/>
</dbReference>
<evidence type="ECO:0000256" key="3">
    <source>
        <dbReference type="ARBA" id="ARBA00022989"/>
    </source>
</evidence>
<reference evidence="6" key="1">
    <citation type="submission" date="2022-08" db="EMBL/GenBank/DDBJ databases">
        <authorList>
            <person name="Kallberg Y."/>
            <person name="Tangrot J."/>
            <person name="Rosling A."/>
        </authorList>
    </citation>
    <scope>NUCLEOTIDE SEQUENCE</scope>
    <source>
        <strain evidence="6">Wild A</strain>
    </source>
</reference>
<evidence type="ECO:0000256" key="2">
    <source>
        <dbReference type="ARBA" id="ARBA00022692"/>
    </source>
</evidence>
<evidence type="ECO:0000256" key="4">
    <source>
        <dbReference type="ARBA" id="ARBA00023136"/>
    </source>
</evidence>
<protein>
    <submittedName>
        <fullName evidence="6">11922_t:CDS:1</fullName>
    </submittedName>
</protein>
<dbReference type="SUPFAM" id="SSF144091">
    <property type="entry name" value="Rhomboid-like"/>
    <property type="match status" value="1"/>
</dbReference>
<accession>A0A9W4SCT7</accession>
<name>A0A9W4SCT7_9GLOM</name>
<dbReference type="GO" id="GO:0016020">
    <property type="term" value="C:membrane"/>
    <property type="evidence" value="ECO:0007669"/>
    <property type="project" value="UniProtKB-SubCell"/>
</dbReference>
<dbReference type="AlphaFoldDB" id="A0A9W4SCT7"/>
<evidence type="ECO:0000256" key="5">
    <source>
        <dbReference type="SAM" id="Phobius"/>
    </source>
</evidence>
<dbReference type="InterPro" id="IPR035952">
    <property type="entry name" value="Rhomboid-like_sf"/>
</dbReference>
<gene>
    <name evidence="6" type="ORF">FWILDA_LOCUS1187</name>
</gene>
<feature type="transmembrane region" description="Helical" evidence="5">
    <location>
        <begin position="127"/>
        <end position="144"/>
    </location>
</feature>